<sequence>MKILAIDVGVGTQDIMLYNSKHNIENSIKMVLPSPTKILANKIRKTKQNLFLTGNTMGGGPITFAIKEHLQKGYKITMTPEAARTIKDNLQKVKNIGIKISKENPQNWKTIKLADINIKALKAALSNLNIKLKFDHLAIAVQDHGHSEKMGDRDFRFHKIKEKLKKPTPPEEFAYPNKIPKYFTRMNSIKKSLKKYNPLLMDSKFAAITGALQDQKIIEHEKLVVLDVGNGHTLAATIKNGKIMGLMEHHTKMLNPYKIEKIIKKLVNGTLTHSQIHGDGGHGAHIVNAIETFEKVVVTGPQRRLLDKTNLPVYHATPAGDVMMTGPVGLINSVIYHRGEHP</sequence>
<protein>
    <recommendedName>
        <fullName evidence="3">Pyruvate formate lyase-activating protein</fullName>
    </recommendedName>
</protein>
<evidence type="ECO:0008006" key="3">
    <source>
        <dbReference type="Google" id="ProtNLM"/>
    </source>
</evidence>
<dbReference type="Pfam" id="PF08735">
    <property type="entry name" value="DUF1786"/>
    <property type="match status" value="1"/>
</dbReference>
<dbReference type="InterPro" id="IPR014846">
    <property type="entry name" value="DUF1786_pyruvate_format-lyase"/>
</dbReference>
<dbReference type="PIRSF" id="PIRSF029129">
    <property type="entry name" value="DUF1786_pyruvate_format-lyase"/>
    <property type="match status" value="1"/>
</dbReference>
<reference evidence="1 2" key="1">
    <citation type="submission" date="2018-06" db="EMBL/GenBank/DDBJ databases">
        <title>Draft genome sequence of hyperthermophilic methanogen Methanothermobacter tenebrarum sp. MCM-B 1447.</title>
        <authorList>
            <person name="Pore S.D."/>
            <person name="Dagar S."/>
            <person name="Dhakephalkar P.K."/>
        </authorList>
    </citation>
    <scope>NUCLEOTIDE SEQUENCE [LARGE SCALE GENOMIC DNA]</scope>
    <source>
        <strain evidence="1 2">MCM B 1447</strain>
    </source>
</reference>
<comment type="caution">
    <text evidence="1">The sequence shown here is derived from an EMBL/GenBank/DDBJ whole genome shotgun (WGS) entry which is preliminary data.</text>
</comment>
<dbReference type="Proteomes" id="UP000249782">
    <property type="component" value="Unassembled WGS sequence"/>
</dbReference>
<dbReference type="OrthoDB" id="51532at2157"/>
<organism evidence="1 2">
    <name type="scientific">Methanothermobacter tenebrarum</name>
    <dbReference type="NCBI Taxonomy" id="680118"/>
    <lineage>
        <taxon>Archaea</taxon>
        <taxon>Methanobacteriati</taxon>
        <taxon>Methanobacteriota</taxon>
        <taxon>Methanomada group</taxon>
        <taxon>Methanobacteria</taxon>
        <taxon>Methanobacteriales</taxon>
        <taxon>Methanobacteriaceae</taxon>
        <taxon>Methanothermobacter</taxon>
    </lineage>
</organism>
<dbReference type="RefSeq" id="WP_112094113.1">
    <property type="nucleotide sequence ID" value="NZ_QLOE01000006.1"/>
</dbReference>
<dbReference type="AlphaFoldDB" id="A0A328PGZ9"/>
<evidence type="ECO:0000313" key="1">
    <source>
        <dbReference type="EMBL" id="RAO78926.1"/>
    </source>
</evidence>
<proteinExistence type="predicted"/>
<accession>A0A328PGZ9</accession>
<keyword evidence="2" id="KW-1185">Reference proteome</keyword>
<gene>
    <name evidence="1" type="ORF">DPC56_05725</name>
</gene>
<dbReference type="EMBL" id="QLOE01000006">
    <property type="protein sequence ID" value="RAO78926.1"/>
    <property type="molecule type" value="Genomic_DNA"/>
</dbReference>
<name>A0A328PGZ9_9EURY</name>
<evidence type="ECO:0000313" key="2">
    <source>
        <dbReference type="Proteomes" id="UP000249782"/>
    </source>
</evidence>